<dbReference type="OrthoDB" id="18786at2759"/>
<comment type="subcellular location">
    <subcellularLocation>
        <location evidence="1">Golgi apparatus membrane</location>
        <topology evidence="1">Peripheral membrane protein</topology>
    </subcellularLocation>
</comment>
<evidence type="ECO:0000259" key="6">
    <source>
        <dbReference type="Pfam" id="PF20649"/>
    </source>
</evidence>
<sequence>MTESKNELIGRIETEEFYVNFLNPNSNSILNESISIKEQVKKLAEGIELINQELHRQILEKHEDLLQQANNATKLETVLNSMNSHVKTLFIDAERLKTQITIPYNELEKHTKVLGRLHLASHILRQVNRLQQLSKRLTNTNDPVQKAILLQELEQLASDPELKDIDSVTNELRNIRVHQQKVVQLATGSLNQGAKNENITQTTTALQIFINIGTIESVANNFVDNNLHECRESLKLALSVSSFSSSKTKGGPGHINLTSSQGFRTKVWSEIEKVFAEDIFSICKQVKFLHNTLNNLYLVHSNLNIAEKFWIGFGKVFQEEIQKSTLALKQALEEDFPKLLKCYYEMTNKLKYDLFAFE</sequence>
<dbReference type="GO" id="GO:0017119">
    <property type="term" value="C:Golgi transport complex"/>
    <property type="evidence" value="ECO:0007669"/>
    <property type="project" value="InterPro"/>
</dbReference>
<evidence type="ECO:0000256" key="3">
    <source>
        <dbReference type="ARBA" id="ARBA00023034"/>
    </source>
</evidence>
<dbReference type="InterPro" id="IPR019465">
    <property type="entry name" value="Cog5"/>
</dbReference>
<organism evidence="7 8">
    <name type="scientific">Diabrotica balteata</name>
    <name type="common">Banded cucumber beetle</name>
    <dbReference type="NCBI Taxonomy" id="107213"/>
    <lineage>
        <taxon>Eukaryota</taxon>
        <taxon>Metazoa</taxon>
        <taxon>Ecdysozoa</taxon>
        <taxon>Arthropoda</taxon>
        <taxon>Hexapoda</taxon>
        <taxon>Insecta</taxon>
        <taxon>Pterygota</taxon>
        <taxon>Neoptera</taxon>
        <taxon>Endopterygota</taxon>
        <taxon>Coleoptera</taxon>
        <taxon>Polyphaga</taxon>
        <taxon>Cucujiformia</taxon>
        <taxon>Chrysomeloidea</taxon>
        <taxon>Chrysomelidae</taxon>
        <taxon>Galerucinae</taxon>
        <taxon>Diabroticina</taxon>
        <taxon>Diabroticites</taxon>
        <taxon>Diabrotica</taxon>
    </lineage>
</organism>
<evidence type="ECO:0000256" key="1">
    <source>
        <dbReference type="ARBA" id="ARBA00004395"/>
    </source>
</evidence>
<dbReference type="Pfam" id="PF10392">
    <property type="entry name" value="COG5_N"/>
    <property type="match status" value="1"/>
</dbReference>
<proteinExistence type="predicted"/>
<evidence type="ECO:0000256" key="2">
    <source>
        <dbReference type="ARBA" id="ARBA00020974"/>
    </source>
</evidence>
<dbReference type="PANTHER" id="PTHR13228">
    <property type="entry name" value="CONSERVED OLIGOMERIC GOLGI COMPLEX COMPONENT 5"/>
    <property type="match status" value="1"/>
</dbReference>
<feature type="domain" description="Conserved oligomeric Golgi complex subunit 5 N-terminal" evidence="5">
    <location>
        <begin position="28"/>
        <end position="137"/>
    </location>
</feature>
<evidence type="ECO:0000259" key="5">
    <source>
        <dbReference type="Pfam" id="PF10392"/>
    </source>
</evidence>
<protein>
    <recommendedName>
        <fullName evidence="2">Conserved oligomeric Golgi complex subunit 5</fullName>
    </recommendedName>
</protein>
<keyword evidence="3" id="KW-0333">Golgi apparatus</keyword>
<dbReference type="InterPro" id="IPR048485">
    <property type="entry name" value="COG5_helical"/>
</dbReference>
<dbReference type="GO" id="GO:0000139">
    <property type="term" value="C:Golgi membrane"/>
    <property type="evidence" value="ECO:0007669"/>
    <property type="project" value="UniProtKB-SubCell"/>
</dbReference>
<name>A0A9N9T6X8_DIABA</name>
<dbReference type="Pfam" id="PF20649">
    <property type="entry name" value="COG5_C"/>
    <property type="match status" value="1"/>
</dbReference>
<gene>
    <name evidence="7" type="ORF">DIABBA_LOCUS8667</name>
</gene>
<evidence type="ECO:0000313" key="7">
    <source>
        <dbReference type="EMBL" id="CAG9835478.1"/>
    </source>
</evidence>
<dbReference type="GO" id="GO:0006891">
    <property type="term" value="P:intra-Golgi vesicle-mediated transport"/>
    <property type="evidence" value="ECO:0007669"/>
    <property type="project" value="InterPro"/>
</dbReference>
<dbReference type="AlphaFoldDB" id="A0A9N9T6X8"/>
<dbReference type="Proteomes" id="UP001153709">
    <property type="component" value="Chromosome 6"/>
</dbReference>
<evidence type="ECO:0000313" key="8">
    <source>
        <dbReference type="Proteomes" id="UP001153709"/>
    </source>
</evidence>
<dbReference type="EMBL" id="OU898281">
    <property type="protein sequence ID" value="CAG9835478.1"/>
    <property type="molecule type" value="Genomic_DNA"/>
</dbReference>
<accession>A0A9N9T6X8</accession>
<feature type="domain" description="Conserved oligomeric Golgi complex subunit 5 helical" evidence="6">
    <location>
        <begin position="162"/>
        <end position="345"/>
    </location>
</feature>
<reference evidence="7" key="1">
    <citation type="submission" date="2022-01" db="EMBL/GenBank/DDBJ databases">
        <authorList>
            <person name="King R."/>
        </authorList>
    </citation>
    <scope>NUCLEOTIDE SEQUENCE</scope>
</reference>
<evidence type="ECO:0000256" key="4">
    <source>
        <dbReference type="ARBA" id="ARBA00023136"/>
    </source>
</evidence>
<dbReference type="PANTHER" id="PTHR13228:SF3">
    <property type="entry name" value="CONSERVED OLIGOMERIC GOLGI COMPLEX SUBUNIT 5"/>
    <property type="match status" value="1"/>
</dbReference>
<keyword evidence="8" id="KW-1185">Reference proteome</keyword>
<dbReference type="InterPro" id="IPR049176">
    <property type="entry name" value="COG5_N"/>
</dbReference>
<keyword evidence="4" id="KW-0472">Membrane</keyword>